<dbReference type="Proteomes" id="UP000298781">
    <property type="component" value="Chromosome"/>
</dbReference>
<evidence type="ECO:0000313" key="2">
    <source>
        <dbReference type="EMBL" id="QCI68495.1"/>
    </source>
</evidence>
<feature type="signal peptide" evidence="1">
    <location>
        <begin position="1"/>
        <end position="26"/>
    </location>
</feature>
<dbReference type="AlphaFoldDB" id="A0A4D7BCT7"/>
<reference evidence="2 3" key="1">
    <citation type="submission" date="2019-04" db="EMBL/GenBank/DDBJ databases">
        <title>Phreatobacter aquaticus sp. nov.</title>
        <authorList>
            <person name="Choi A."/>
        </authorList>
    </citation>
    <scope>NUCLEOTIDE SEQUENCE [LARGE SCALE GENOMIC DNA]</scope>
    <source>
        <strain evidence="2 3">KCTC 52518</strain>
    </source>
</reference>
<proteinExistence type="predicted"/>
<evidence type="ECO:0000256" key="1">
    <source>
        <dbReference type="SAM" id="SignalP"/>
    </source>
</evidence>
<dbReference type="RefSeq" id="WP_136963914.1">
    <property type="nucleotide sequence ID" value="NZ_CP039690.1"/>
</dbReference>
<dbReference type="OrthoDB" id="7376531at2"/>
<sequence length="103" mass="10445">MFRKTFTAVALSIAAISAAAAQTAPATTGTTAPTPPAAINATALESGANSFTEGQARARLEQAGVTGIGELKKDDQGIWRGRATRNGAAVTVGVDFRGNVRAE</sequence>
<evidence type="ECO:0000313" key="3">
    <source>
        <dbReference type="Proteomes" id="UP000298781"/>
    </source>
</evidence>
<keyword evidence="3" id="KW-1185">Reference proteome</keyword>
<name>A0A4D7BCT7_9HYPH</name>
<gene>
    <name evidence="2" type="ORF">E8M01_32280</name>
</gene>
<feature type="chain" id="PRO_5020778049" evidence="1">
    <location>
        <begin position="27"/>
        <end position="103"/>
    </location>
</feature>
<accession>A0A4D7BCT7</accession>
<dbReference type="KEGG" id="pstg:E8M01_32280"/>
<keyword evidence="1" id="KW-0732">Signal</keyword>
<dbReference type="EMBL" id="CP039690">
    <property type="protein sequence ID" value="QCI68495.1"/>
    <property type="molecule type" value="Genomic_DNA"/>
</dbReference>
<organism evidence="2 3">
    <name type="scientific">Phreatobacter stygius</name>
    <dbReference type="NCBI Taxonomy" id="1940610"/>
    <lineage>
        <taxon>Bacteria</taxon>
        <taxon>Pseudomonadati</taxon>
        <taxon>Pseudomonadota</taxon>
        <taxon>Alphaproteobacteria</taxon>
        <taxon>Hyphomicrobiales</taxon>
        <taxon>Phreatobacteraceae</taxon>
        <taxon>Phreatobacter</taxon>
    </lineage>
</organism>
<protein>
    <submittedName>
        <fullName evidence="2">PepSY domain-containing protein</fullName>
    </submittedName>
</protein>